<sequence>ENPRCIRNILNHYIRRYKTDTHKHILSFSHCFSSVYGALKEKKETMGFPFEETLSSNPKPQTVIDDDNELGLMAVRLANAAAFPMVLKAALELGVFDTLYADAARTDSFLSPSDIASRLPTTPRNPEAPVLLDRMLRLLASYAMVKCNKVSSVKGERAYRAEPICRFFLKDNIQDIGSLASQVIVNFDSVFLNTWAQLKDVVLEGGDAFGRAHGGMKLFDYMGTDERFSKLFNQTGFTIAVVKKALDYPHIKGINFDLTCALAQAPSYPGVEHVPGDMFVDVPTGDTMILKRILHDWTDEDCVKILKNCWKSLPNSGKIVVIELVTPDDAENGDINANIAFDMDMLMFTQCSGGKERSRAEFKALAAAAGFNQCKFVCQAYHCWIIEFCKEDVSNPTIQIATDDDNELGLMAVRIANAAAFPMVLKASLELGVFDTLYAASVFLSPSEIATRLPTAPRNPGAPVLLDRMLRLLASYSMVKCDTVQSGKGERVYRAEPICRAQLKDVVLEGGDAFGRAHGGMKLFDYMGTDERFSKLFNQTGFTIAVVKKALEVYQGFNGVNVLVDVGGGVGNTLGVVTSKYPNIKGINFDLTCALAQAPSYPGVEHVAGDMFVDVPTGDAMILKRILHDWTDEDCVKILKNCWKSLPENGKVVVIELVTPDSAESGDINSNIAFDMDMLMFTQCSGGKERSRAEFEALAAESGFTHCKFVCQAYHCWVIDSDPKTQIVIDDDNELGLMAVRLANAAAFPMVLKAALELGVFDTLYAASVFLSPSEIASRLPTTPRNPGAPVLLDQMLRLLASYSMVKCDTVQAGKGERVYRAEPICRAQLKDVVLEGGDAFGRAHGGMKFFDYMGTDERFSKLFNQTGFTIAVVKKALEVYEGFKDVEVLVDVGGGVGNTLGVVTSKYPHIKGINFDLTCALAQAPSYHGVEHVAGDMFVDVPTGDAMILKRILHDWTDEDCVKILKNCWKSLPENGKVVVIELVTPDDAENGDINANIAFDMDMLMFTQCSGGKERSRAEFEALAAASGFNHCKFVCQAYHCWIIEFCK</sequence>
<evidence type="ECO:0000256" key="2">
    <source>
        <dbReference type="ARBA" id="ARBA00022679"/>
    </source>
</evidence>
<dbReference type="Pfam" id="PF08100">
    <property type="entry name" value="Dimerisation"/>
    <property type="match status" value="1"/>
</dbReference>
<feature type="non-terminal residue" evidence="6">
    <location>
        <position position="1"/>
    </location>
</feature>
<dbReference type="InterPro" id="IPR036388">
    <property type="entry name" value="WH-like_DNA-bd_sf"/>
</dbReference>
<gene>
    <name evidence="6" type="ORF">HID58_025902</name>
</gene>
<dbReference type="EMBL" id="JAGKQM010000007">
    <property type="protein sequence ID" value="KAH0918242.1"/>
    <property type="molecule type" value="Genomic_DNA"/>
</dbReference>
<feature type="domain" description="O-methyltransferase C-terminal" evidence="4">
    <location>
        <begin position="829"/>
        <end position="1032"/>
    </location>
</feature>
<dbReference type="InterPro" id="IPR012967">
    <property type="entry name" value="COMT_dimerisation"/>
</dbReference>
<dbReference type="SUPFAM" id="SSF46785">
    <property type="entry name" value="Winged helix' DNA-binding domain"/>
    <property type="match status" value="3"/>
</dbReference>
<dbReference type="Gene3D" id="3.40.50.150">
    <property type="entry name" value="Vaccinia Virus protein VP39"/>
    <property type="match status" value="4"/>
</dbReference>
<dbReference type="PROSITE" id="PS51683">
    <property type="entry name" value="SAM_OMT_II"/>
    <property type="match status" value="3"/>
</dbReference>
<dbReference type="Pfam" id="PF00891">
    <property type="entry name" value="Methyltransf_2"/>
    <property type="match status" value="3"/>
</dbReference>
<evidence type="ECO:0000259" key="5">
    <source>
        <dbReference type="Pfam" id="PF08100"/>
    </source>
</evidence>
<evidence type="ECO:0000313" key="6">
    <source>
        <dbReference type="EMBL" id="KAH0918242.1"/>
    </source>
</evidence>
<dbReference type="SUPFAM" id="SSF53335">
    <property type="entry name" value="S-adenosyl-L-methionine-dependent methyltransferases"/>
    <property type="match status" value="3"/>
</dbReference>
<dbReference type="InterPro" id="IPR036390">
    <property type="entry name" value="WH_DNA-bd_sf"/>
</dbReference>
<comment type="caution">
    <text evidence="6">The sequence shown here is derived from an EMBL/GenBank/DDBJ whole genome shotgun (WGS) entry which is preliminary data.</text>
</comment>
<reference evidence="6 7" key="1">
    <citation type="submission" date="2021-05" db="EMBL/GenBank/DDBJ databases">
        <title>Genome Assembly of Synthetic Allotetraploid Brassica napus Reveals Homoeologous Exchanges between Subgenomes.</title>
        <authorList>
            <person name="Davis J.T."/>
        </authorList>
    </citation>
    <scope>NUCLEOTIDE SEQUENCE [LARGE SCALE GENOMIC DNA]</scope>
    <source>
        <strain evidence="7">cv. Da-Ae</strain>
        <tissue evidence="6">Seedling</tissue>
    </source>
</reference>
<dbReference type="InterPro" id="IPR029063">
    <property type="entry name" value="SAM-dependent_MTases_sf"/>
</dbReference>
<dbReference type="InterPro" id="IPR016461">
    <property type="entry name" value="COMT-like"/>
</dbReference>
<organism evidence="6 7">
    <name type="scientific">Brassica napus</name>
    <name type="common">Rape</name>
    <dbReference type="NCBI Taxonomy" id="3708"/>
    <lineage>
        <taxon>Eukaryota</taxon>
        <taxon>Viridiplantae</taxon>
        <taxon>Streptophyta</taxon>
        <taxon>Embryophyta</taxon>
        <taxon>Tracheophyta</taxon>
        <taxon>Spermatophyta</taxon>
        <taxon>Magnoliopsida</taxon>
        <taxon>eudicotyledons</taxon>
        <taxon>Gunneridae</taxon>
        <taxon>Pentapetalae</taxon>
        <taxon>rosids</taxon>
        <taxon>malvids</taxon>
        <taxon>Brassicales</taxon>
        <taxon>Brassicaceae</taxon>
        <taxon>Brassiceae</taxon>
        <taxon>Brassica</taxon>
    </lineage>
</organism>
<keyword evidence="7" id="KW-1185">Reference proteome</keyword>
<name>A0ABQ8CMF8_BRANA</name>
<feature type="domain" description="O-methyltransferase C-terminal" evidence="4">
    <location>
        <begin position="245"/>
        <end position="372"/>
    </location>
</feature>
<dbReference type="Proteomes" id="UP000824890">
    <property type="component" value="Unassembled WGS sequence"/>
</dbReference>
<dbReference type="InterPro" id="IPR001077">
    <property type="entry name" value="COMT_C"/>
</dbReference>
<proteinExistence type="predicted"/>
<accession>A0ABQ8CMF8</accession>
<keyword evidence="2" id="KW-0808">Transferase</keyword>
<evidence type="ECO:0000256" key="3">
    <source>
        <dbReference type="ARBA" id="ARBA00022691"/>
    </source>
</evidence>
<feature type="domain" description="O-methyltransferase C-terminal" evidence="4">
    <location>
        <begin position="502"/>
        <end position="704"/>
    </location>
</feature>
<evidence type="ECO:0000256" key="1">
    <source>
        <dbReference type="ARBA" id="ARBA00022603"/>
    </source>
</evidence>
<evidence type="ECO:0000259" key="4">
    <source>
        <dbReference type="Pfam" id="PF00891"/>
    </source>
</evidence>
<protein>
    <submittedName>
        <fullName evidence="6">Uncharacterized protein</fullName>
    </submittedName>
</protein>
<dbReference type="PANTHER" id="PTHR11746">
    <property type="entry name" value="O-METHYLTRANSFERASE"/>
    <property type="match status" value="1"/>
</dbReference>
<dbReference type="Gene3D" id="1.10.10.10">
    <property type="entry name" value="Winged helix-like DNA-binding domain superfamily/Winged helix DNA-binding domain"/>
    <property type="match status" value="3"/>
</dbReference>
<keyword evidence="1" id="KW-0489">Methyltransferase</keyword>
<keyword evidence="3" id="KW-0949">S-adenosyl-L-methionine</keyword>
<feature type="domain" description="O-methyltransferase dimerisation" evidence="5">
    <location>
        <begin position="76"/>
        <end position="171"/>
    </location>
</feature>
<evidence type="ECO:0000313" key="7">
    <source>
        <dbReference type="Proteomes" id="UP000824890"/>
    </source>
</evidence>